<dbReference type="InterPro" id="IPR036576">
    <property type="entry name" value="WRKY_dom_sf"/>
</dbReference>
<dbReference type="Proteomes" id="UP000289340">
    <property type="component" value="Chromosome 2"/>
</dbReference>
<dbReference type="Gramene" id="XM_028336437.1">
    <property type="protein sequence ID" value="XP_028192238.1"/>
    <property type="gene ID" value="LOC114377952"/>
</dbReference>
<organism evidence="8 9">
    <name type="scientific">Glycine soja</name>
    <name type="common">Wild soybean</name>
    <dbReference type="NCBI Taxonomy" id="3848"/>
    <lineage>
        <taxon>Eukaryota</taxon>
        <taxon>Viridiplantae</taxon>
        <taxon>Streptophyta</taxon>
        <taxon>Embryophyta</taxon>
        <taxon>Tracheophyta</taxon>
        <taxon>Spermatophyta</taxon>
        <taxon>Magnoliopsida</taxon>
        <taxon>eudicotyledons</taxon>
        <taxon>Gunneridae</taxon>
        <taxon>Pentapetalae</taxon>
        <taxon>rosids</taxon>
        <taxon>fabids</taxon>
        <taxon>Fabales</taxon>
        <taxon>Fabaceae</taxon>
        <taxon>Papilionoideae</taxon>
        <taxon>50 kb inversion clade</taxon>
        <taxon>NPAAA clade</taxon>
        <taxon>indigoferoid/millettioid clade</taxon>
        <taxon>Phaseoleae</taxon>
        <taxon>Glycine</taxon>
        <taxon>Glycine subgen. Soja</taxon>
    </lineage>
</organism>
<dbReference type="PANTHER" id="PTHR31429">
    <property type="entry name" value="WRKY TRANSCRIPTION FACTOR 36-RELATED"/>
    <property type="match status" value="1"/>
</dbReference>
<dbReference type="SUPFAM" id="SSF118290">
    <property type="entry name" value="WRKY DNA-binding domain"/>
    <property type="match status" value="1"/>
</dbReference>
<evidence type="ECO:0000313" key="9">
    <source>
        <dbReference type="Proteomes" id="UP000289340"/>
    </source>
</evidence>
<feature type="region of interest" description="Disordered" evidence="6">
    <location>
        <begin position="49"/>
        <end position="85"/>
    </location>
</feature>
<evidence type="ECO:0000256" key="4">
    <source>
        <dbReference type="ARBA" id="ARBA00023163"/>
    </source>
</evidence>
<feature type="compositionally biased region" description="Polar residues" evidence="6">
    <location>
        <begin position="209"/>
        <end position="222"/>
    </location>
</feature>
<dbReference type="InterPro" id="IPR003657">
    <property type="entry name" value="WRKY_dom"/>
</dbReference>
<gene>
    <name evidence="8" type="ORF">D0Y65_002603</name>
</gene>
<dbReference type="PANTHER" id="PTHR31429:SF59">
    <property type="entry name" value="WRKY TRANSCRIPTION FACTOR 47-RELATED"/>
    <property type="match status" value="1"/>
</dbReference>
<feature type="region of interest" description="Disordered" evidence="6">
    <location>
        <begin position="208"/>
        <end position="231"/>
    </location>
</feature>
<accession>A0A445LI46</accession>
<evidence type="ECO:0000256" key="3">
    <source>
        <dbReference type="ARBA" id="ARBA00023125"/>
    </source>
</evidence>
<keyword evidence="5" id="KW-0539">Nucleus</keyword>
<dbReference type="SMART" id="SM00774">
    <property type="entry name" value="WRKY"/>
    <property type="match status" value="1"/>
</dbReference>
<dbReference type="EMBL" id="QZWG01000002">
    <property type="protein sequence ID" value="RZC22812.1"/>
    <property type="molecule type" value="Genomic_DNA"/>
</dbReference>
<evidence type="ECO:0000256" key="2">
    <source>
        <dbReference type="ARBA" id="ARBA00023015"/>
    </source>
</evidence>
<evidence type="ECO:0000313" key="8">
    <source>
        <dbReference type="EMBL" id="RZC22812.1"/>
    </source>
</evidence>
<dbReference type="Gene3D" id="2.20.25.80">
    <property type="entry name" value="WRKY domain"/>
    <property type="match status" value="1"/>
</dbReference>
<proteinExistence type="predicted"/>
<keyword evidence="3" id="KW-0238">DNA-binding</keyword>
<dbReference type="FunFam" id="2.20.25.80:FF:000002">
    <property type="entry name" value="probable WRKY transcription factor 31"/>
    <property type="match status" value="1"/>
</dbReference>
<protein>
    <submittedName>
        <fullName evidence="8">WRKY transcription factor 42 isoform A</fullName>
    </submittedName>
</protein>
<dbReference type="AlphaFoldDB" id="A0A445LI46"/>
<feature type="region of interest" description="Disordered" evidence="6">
    <location>
        <begin position="461"/>
        <end position="484"/>
    </location>
</feature>
<dbReference type="InterPro" id="IPR044810">
    <property type="entry name" value="WRKY_plant"/>
</dbReference>
<evidence type="ECO:0000256" key="1">
    <source>
        <dbReference type="ARBA" id="ARBA00004123"/>
    </source>
</evidence>
<dbReference type="GO" id="GO:0003700">
    <property type="term" value="F:DNA-binding transcription factor activity"/>
    <property type="evidence" value="ECO:0007669"/>
    <property type="project" value="InterPro"/>
</dbReference>
<keyword evidence="2" id="KW-0805">Transcription regulation</keyword>
<feature type="domain" description="WRKY" evidence="7">
    <location>
        <begin position="245"/>
        <end position="311"/>
    </location>
</feature>
<feature type="compositionally biased region" description="Basic and acidic residues" evidence="6">
    <location>
        <begin position="69"/>
        <end position="84"/>
    </location>
</feature>
<evidence type="ECO:0000256" key="5">
    <source>
        <dbReference type="ARBA" id="ARBA00023242"/>
    </source>
</evidence>
<evidence type="ECO:0000256" key="6">
    <source>
        <dbReference type="SAM" id="MobiDB-lite"/>
    </source>
</evidence>
<dbReference type="PROSITE" id="PS50811">
    <property type="entry name" value="WRKY"/>
    <property type="match status" value="1"/>
</dbReference>
<comment type="caution">
    <text evidence="8">The sequence shown here is derived from an EMBL/GenBank/DDBJ whole genome shotgun (WGS) entry which is preliminary data.</text>
</comment>
<keyword evidence="4" id="KW-0804">Transcription</keyword>
<dbReference type="GO" id="GO:0005634">
    <property type="term" value="C:nucleus"/>
    <property type="evidence" value="ECO:0007669"/>
    <property type="project" value="UniProtKB-SubCell"/>
</dbReference>
<dbReference type="Pfam" id="PF03106">
    <property type="entry name" value="WRKY"/>
    <property type="match status" value="1"/>
</dbReference>
<evidence type="ECO:0000259" key="7">
    <source>
        <dbReference type="PROSITE" id="PS50811"/>
    </source>
</evidence>
<dbReference type="GO" id="GO:0043565">
    <property type="term" value="F:sequence-specific DNA binding"/>
    <property type="evidence" value="ECO:0007669"/>
    <property type="project" value="InterPro"/>
</dbReference>
<name>A0A445LI46_GLYSO</name>
<comment type="subcellular location">
    <subcellularLocation>
        <location evidence="1">Nucleus</location>
    </subcellularLocation>
</comment>
<keyword evidence="9" id="KW-1185">Reference proteome</keyword>
<reference evidence="8 9" key="1">
    <citation type="submission" date="2018-09" db="EMBL/GenBank/DDBJ databases">
        <title>A high-quality reference genome of wild soybean provides a powerful tool to mine soybean genomes.</title>
        <authorList>
            <person name="Xie M."/>
            <person name="Chung C.Y.L."/>
            <person name="Li M.-W."/>
            <person name="Wong F.-L."/>
            <person name="Chan T.-F."/>
            <person name="Lam H.-M."/>
        </authorList>
    </citation>
    <scope>NUCLEOTIDE SEQUENCE [LARGE SCALE GENOMIC DNA]</scope>
    <source>
        <strain evidence="9">cv. W05</strain>
        <tissue evidence="8">Hypocotyl of etiolated seedlings</tissue>
    </source>
</reference>
<sequence length="484" mass="52903">MENHHQILQQPNREFTLLRSTDFLRQNLNLDPPTINTGKHVDPSIKEVDFFSSSSSPPKNSDTYNSSQEESRDRRTNMAKDDRSPTLFNDQLVNTALNLSPGAGVSRSAANDENLKTLLNTLQRESLRLQEENCKLRSMLDQITKNNYQLQLFIALQKQKQCQKVETNSMIFGQHLLDPRPCTKLDAQVASFPDDKSGQQGDPVEDVLEQTSSHSWGSSKSPTFEKSKPSELPFKKTRVSVRAKSEAPLISDGCQWRKYGQKIAKGNPCPRAYYRCTMAVGCPVRKQVQRCMEDKTVLITTYEGNHNHPLPPSATVMANSTSAAAAMLLSSSCSISNTEALSNTVGVFSSMPYIPMATLSTSAPFPTITLDMTTNPMQLHRETSSALTSLLPLHATSIPQLLGHPVIFPHKMPHPLGQQQQPLFLTETMSAAIASNPNFTIALAAAISSIIGAPIGTDGNNNNSSNGGSHVLPLNGASMLPGST</sequence>
<feature type="compositionally biased region" description="Polar residues" evidence="6">
    <location>
        <begin position="59"/>
        <end position="68"/>
    </location>
</feature>